<feature type="transmembrane region" description="Helical" evidence="6">
    <location>
        <begin position="205"/>
        <end position="228"/>
    </location>
</feature>
<evidence type="ECO:0000259" key="7">
    <source>
        <dbReference type="PROSITE" id="PS50850"/>
    </source>
</evidence>
<keyword evidence="4 6" id="KW-1133">Transmembrane helix</keyword>
<organism evidence="8 9">
    <name type="scientific">Loktanella gaetbuli</name>
    <dbReference type="NCBI Taxonomy" id="2881335"/>
    <lineage>
        <taxon>Bacteria</taxon>
        <taxon>Pseudomonadati</taxon>
        <taxon>Pseudomonadota</taxon>
        <taxon>Alphaproteobacteria</taxon>
        <taxon>Rhodobacterales</taxon>
        <taxon>Roseobacteraceae</taxon>
        <taxon>Loktanella</taxon>
    </lineage>
</organism>
<dbReference type="PANTHER" id="PTHR43124:SF10">
    <property type="entry name" value="PURINE EFFLUX PUMP PBUE"/>
    <property type="match status" value="1"/>
</dbReference>
<feature type="domain" description="Major facilitator superfamily (MFS) profile" evidence="7">
    <location>
        <begin position="10"/>
        <end position="384"/>
    </location>
</feature>
<evidence type="ECO:0000256" key="3">
    <source>
        <dbReference type="ARBA" id="ARBA00022692"/>
    </source>
</evidence>
<evidence type="ECO:0000313" key="9">
    <source>
        <dbReference type="Proteomes" id="UP001138961"/>
    </source>
</evidence>
<dbReference type="EMBL" id="JAJATZ010000002">
    <property type="protein sequence ID" value="MCB5198825.1"/>
    <property type="molecule type" value="Genomic_DNA"/>
</dbReference>
<evidence type="ECO:0000313" key="8">
    <source>
        <dbReference type="EMBL" id="MCB5198825.1"/>
    </source>
</evidence>
<evidence type="ECO:0000256" key="2">
    <source>
        <dbReference type="ARBA" id="ARBA00022475"/>
    </source>
</evidence>
<dbReference type="InterPro" id="IPR050189">
    <property type="entry name" value="MFS_Efflux_Transporters"/>
</dbReference>
<dbReference type="InterPro" id="IPR020846">
    <property type="entry name" value="MFS_dom"/>
</dbReference>
<dbReference type="InterPro" id="IPR036259">
    <property type="entry name" value="MFS_trans_sf"/>
</dbReference>
<dbReference type="Pfam" id="PF07690">
    <property type="entry name" value="MFS_1"/>
    <property type="match status" value="1"/>
</dbReference>
<dbReference type="PROSITE" id="PS50850">
    <property type="entry name" value="MFS"/>
    <property type="match status" value="1"/>
</dbReference>
<evidence type="ECO:0000256" key="1">
    <source>
        <dbReference type="ARBA" id="ARBA00004651"/>
    </source>
</evidence>
<feature type="transmembrane region" description="Helical" evidence="6">
    <location>
        <begin position="12"/>
        <end position="35"/>
    </location>
</feature>
<evidence type="ECO:0000256" key="5">
    <source>
        <dbReference type="ARBA" id="ARBA00023136"/>
    </source>
</evidence>
<keyword evidence="9" id="KW-1185">Reference proteome</keyword>
<feature type="transmembrane region" description="Helical" evidence="6">
    <location>
        <begin position="135"/>
        <end position="158"/>
    </location>
</feature>
<feature type="transmembrane region" description="Helical" evidence="6">
    <location>
        <begin position="164"/>
        <end position="184"/>
    </location>
</feature>
<feature type="transmembrane region" description="Helical" evidence="6">
    <location>
        <begin position="102"/>
        <end position="123"/>
    </location>
</feature>
<reference evidence="8" key="1">
    <citation type="submission" date="2021-10" db="EMBL/GenBank/DDBJ databases">
        <title>Loktanella gaetbuli sp. nov., isolated from a tidal flat.</title>
        <authorList>
            <person name="Park S."/>
            <person name="Yoon J.-H."/>
        </authorList>
    </citation>
    <scope>NUCLEOTIDE SEQUENCE</scope>
    <source>
        <strain evidence="8">TSTF-M6</strain>
    </source>
</reference>
<dbReference type="InterPro" id="IPR011701">
    <property type="entry name" value="MFS"/>
</dbReference>
<accession>A0ABS8BSX1</accession>
<keyword evidence="2" id="KW-1003">Cell membrane</keyword>
<protein>
    <submittedName>
        <fullName evidence="8">MFS transporter</fullName>
    </submittedName>
</protein>
<dbReference type="RefSeq" id="WP_056036517.1">
    <property type="nucleotide sequence ID" value="NZ_JAJATZ010000002.1"/>
</dbReference>
<feature type="transmembrane region" description="Helical" evidence="6">
    <location>
        <begin position="327"/>
        <end position="348"/>
    </location>
</feature>
<comment type="caution">
    <text evidence="8">The sequence shown here is derived from an EMBL/GenBank/DDBJ whole genome shotgun (WGS) entry which is preliminary data.</text>
</comment>
<feature type="transmembrane region" description="Helical" evidence="6">
    <location>
        <begin position="354"/>
        <end position="374"/>
    </location>
</feature>
<evidence type="ECO:0000256" key="4">
    <source>
        <dbReference type="ARBA" id="ARBA00022989"/>
    </source>
</evidence>
<feature type="transmembrane region" description="Helical" evidence="6">
    <location>
        <begin position="243"/>
        <end position="261"/>
    </location>
</feature>
<gene>
    <name evidence="8" type="ORF">LGQ03_06195</name>
</gene>
<feature type="transmembrane region" description="Helical" evidence="6">
    <location>
        <begin position="47"/>
        <end position="65"/>
    </location>
</feature>
<comment type="subcellular location">
    <subcellularLocation>
        <location evidence="1">Cell membrane</location>
        <topology evidence="1">Multi-pass membrane protein</topology>
    </subcellularLocation>
</comment>
<evidence type="ECO:0000256" key="6">
    <source>
        <dbReference type="SAM" id="Phobius"/>
    </source>
</evidence>
<feature type="transmembrane region" description="Helical" evidence="6">
    <location>
        <begin position="273"/>
        <end position="290"/>
    </location>
</feature>
<dbReference type="Proteomes" id="UP001138961">
    <property type="component" value="Unassembled WGS sequence"/>
</dbReference>
<keyword evidence="3 6" id="KW-0812">Transmembrane</keyword>
<sequence length="385" mass="39844">MTEAGAGRRLIGVLSVANFAIGMGAFVLIGMLVPVGDSFGISPGRTGWLMTTYALSYAVLSPLLVSATGRIGRRRILTIAMAIFALAHVASAVAPTEFTLHLTRIIAAAGAGMFTPVSASVAARLSTPQTQGKTLAWVVFGLTLAQVLGVPAGSFIAYTFGWRAAMLIVAVLALAMLPLLWRIVPRGLNFQPVSLRELGAILRNGPMMLAVTFTATFLAAVYVVYTYFAPLMENGMGYGRDGITALLLMFGVGAVLGNLMGGWMADRIGPTRTLTILCIAQIALLPLFSLLPLPGIVLALLVAVWSATGWSFLAGQQMRIIALRIQAAPVLLALNAAAIYIGAALGSAVGSGAIALGGLMALGVTGGLLGLLALGHITLSRRISG</sequence>
<feature type="transmembrane region" description="Helical" evidence="6">
    <location>
        <begin position="296"/>
        <end position="315"/>
    </location>
</feature>
<keyword evidence="5 6" id="KW-0472">Membrane</keyword>
<dbReference type="SUPFAM" id="SSF103473">
    <property type="entry name" value="MFS general substrate transporter"/>
    <property type="match status" value="1"/>
</dbReference>
<dbReference type="Gene3D" id="1.20.1250.20">
    <property type="entry name" value="MFS general substrate transporter like domains"/>
    <property type="match status" value="1"/>
</dbReference>
<dbReference type="PANTHER" id="PTHR43124">
    <property type="entry name" value="PURINE EFFLUX PUMP PBUE"/>
    <property type="match status" value="1"/>
</dbReference>
<dbReference type="CDD" id="cd17324">
    <property type="entry name" value="MFS_NepI_like"/>
    <property type="match status" value="1"/>
</dbReference>
<name>A0ABS8BSX1_9RHOB</name>
<proteinExistence type="predicted"/>
<feature type="transmembrane region" description="Helical" evidence="6">
    <location>
        <begin position="77"/>
        <end position="96"/>
    </location>
</feature>